<keyword evidence="1" id="KW-0812">Transmembrane</keyword>
<organism evidence="2 3">
    <name type="scientific">Aspergillus coremiiformis</name>
    <dbReference type="NCBI Taxonomy" id="138285"/>
    <lineage>
        <taxon>Eukaryota</taxon>
        <taxon>Fungi</taxon>
        <taxon>Dikarya</taxon>
        <taxon>Ascomycota</taxon>
        <taxon>Pezizomycotina</taxon>
        <taxon>Eurotiomycetes</taxon>
        <taxon>Eurotiomycetidae</taxon>
        <taxon>Eurotiales</taxon>
        <taxon>Aspergillaceae</taxon>
        <taxon>Aspergillus</taxon>
        <taxon>Aspergillus subgen. Circumdati</taxon>
    </lineage>
</organism>
<feature type="transmembrane region" description="Helical" evidence="1">
    <location>
        <begin position="22"/>
        <end position="46"/>
    </location>
</feature>
<accession>A0A5N6YS40</accession>
<dbReference type="AlphaFoldDB" id="A0A5N6YS40"/>
<name>A0A5N6YS40_9EURO</name>
<protein>
    <submittedName>
        <fullName evidence="2">Uncharacterized protein</fullName>
    </submittedName>
</protein>
<evidence type="ECO:0000313" key="3">
    <source>
        <dbReference type="Proteomes" id="UP000327118"/>
    </source>
</evidence>
<dbReference type="Proteomes" id="UP000327118">
    <property type="component" value="Unassembled WGS sequence"/>
</dbReference>
<keyword evidence="1" id="KW-0472">Membrane</keyword>
<keyword evidence="3" id="KW-1185">Reference proteome</keyword>
<sequence length="99" mass="11752">MLSLCPVLSPSFFLFKLSSHSFIHSFIFILFYFIYLDSIHLGIFLFDRIRFCYLVLCSTDCYHMGNPKYETIIMLIIQFYSAIQFTALDERSILYGHPR</sequence>
<keyword evidence="1" id="KW-1133">Transmembrane helix</keyword>
<evidence type="ECO:0000256" key="1">
    <source>
        <dbReference type="SAM" id="Phobius"/>
    </source>
</evidence>
<dbReference type="EMBL" id="ML739616">
    <property type="protein sequence ID" value="KAE8348247.1"/>
    <property type="molecule type" value="Genomic_DNA"/>
</dbReference>
<reference evidence="3" key="1">
    <citation type="submission" date="2019-04" db="EMBL/GenBank/DDBJ databases">
        <title>Friends and foes A comparative genomics studyof 23 Aspergillus species from section Flavi.</title>
        <authorList>
            <consortium name="DOE Joint Genome Institute"/>
            <person name="Kjaerbolling I."/>
            <person name="Vesth T."/>
            <person name="Frisvad J.C."/>
            <person name="Nybo J.L."/>
            <person name="Theobald S."/>
            <person name="Kildgaard S."/>
            <person name="Isbrandt T."/>
            <person name="Kuo A."/>
            <person name="Sato A."/>
            <person name="Lyhne E.K."/>
            <person name="Kogle M.E."/>
            <person name="Wiebenga A."/>
            <person name="Kun R.S."/>
            <person name="Lubbers R.J."/>
            <person name="Makela M.R."/>
            <person name="Barry K."/>
            <person name="Chovatia M."/>
            <person name="Clum A."/>
            <person name="Daum C."/>
            <person name="Haridas S."/>
            <person name="He G."/>
            <person name="LaButti K."/>
            <person name="Lipzen A."/>
            <person name="Mondo S."/>
            <person name="Riley R."/>
            <person name="Salamov A."/>
            <person name="Simmons B.A."/>
            <person name="Magnuson J.K."/>
            <person name="Henrissat B."/>
            <person name="Mortensen U.H."/>
            <person name="Larsen T.O."/>
            <person name="Devries R.P."/>
            <person name="Grigoriev I.V."/>
            <person name="Machida M."/>
            <person name="Baker S.E."/>
            <person name="Andersen M.R."/>
        </authorList>
    </citation>
    <scope>NUCLEOTIDE SEQUENCE [LARGE SCALE GENOMIC DNA]</scope>
    <source>
        <strain evidence="3">CBS 553.77</strain>
    </source>
</reference>
<proteinExistence type="predicted"/>
<evidence type="ECO:0000313" key="2">
    <source>
        <dbReference type="EMBL" id="KAE8348247.1"/>
    </source>
</evidence>
<gene>
    <name evidence="2" type="ORF">BDV28DRAFT_143969</name>
</gene>